<keyword evidence="3" id="KW-1185">Reference proteome</keyword>
<feature type="domain" description="IstB-like ATP-binding" evidence="1">
    <location>
        <begin position="2"/>
        <end position="64"/>
    </location>
</feature>
<evidence type="ECO:0000313" key="2">
    <source>
        <dbReference type="EMBL" id="SKA69242.1"/>
    </source>
</evidence>
<dbReference type="EMBL" id="FUXU01000113">
    <property type="protein sequence ID" value="SKA69242.1"/>
    <property type="molecule type" value="Genomic_DNA"/>
</dbReference>
<dbReference type="Gene3D" id="3.40.50.300">
    <property type="entry name" value="P-loop containing nucleotide triphosphate hydrolases"/>
    <property type="match status" value="1"/>
</dbReference>
<name>A0A1T4VW67_9GAMM</name>
<dbReference type="InterPro" id="IPR027417">
    <property type="entry name" value="P-loop_NTPase"/>
</dbReference>
<accession>A0A1T4VW67</accession>
<gene>
    <name evidence="2" type="ORF">SAMN02745132_04429</name>
</gene>
<evidence type="ECO:0000259" key="1">
    <source>
        <dbReference type="Pfam" id="PF01695"/>
    </source>
</evidence>
<organism evidence="2 3">
    <name type="scientific">Enterovibrio nigricans DSM 22720</name>
    <dbReference type="NCBI Taxonomy" id="1121868"/>
    <lineage>
        <taxon>Bacteria</taxon>
        <taxon>Pseudomonadati</taxon>
        <taxon>Pseudomonadota</taxon>
        <taxon>Gammaproteobacteria</taxon>
        <taxon>Vibrionales</taxon>
        <taxon>Vibrionaceae</taxon>
        <taxon>Enterovibrio</taxon>
    </lineage>
</organism>
<dbReference type="GO" id="GO:0005524">
    <property type="term" value="F:ATP binding"/>
    <property type="evidence" value="ECO:0007669"/>
    <property type="project" value="InterPro"/>
</dbReference>
<reference evidence="3" key="1">
    <citation type="submission" date="2017-02" db="EMBL/GenBank/DDBJ databases">
        <authorList>
            <person name="Varghese N."/>
            <person name="Submissions S."/>
        </authorList>
    </citation>
    <scope>NUCLEOTIDE SEQUENCE [LARGE SCALE GENOMIC DNA]</scope>
    <source>
        <strain evidence="3">DSM 22720</strain>
    </source>
</reference>
<dbReference type="Proteomes" id="UP000190162">
    <property type="component" value="Unassembled WGS sequence"/>
</dbReference>
<sequence length="81" mass="9061">MFFNVIAKRYEQGSVVVTSNLPFSQWSNAFADDTTLTAALLDRLLHHSHIIQISGESYRLKGKRALGTVPTVLQNESERQG</sequence>
<dbReference type="AlphaFoldDB" id="A0A1T4VW67"/>
<proteinExistence type="predicted"/>
<dbReference type="InterPro" id="IPR002611">
    <property type="entry name" value="IstB_ATP-bd"/>
</dbReference>
<protein>
    <submittedName>
        <fullName evidence="2">IstB-like ATP binding protein</fullName>
    </submittedName>
</protein>
<evidence type="ECO:0000313" key="3">
    <source>
        <dbReference type="Proteomes" id="UP000190162"/>
    </source>
</evidence>
<dbReference type="Pfam" id="PF01695">
    <property type="entry name" value="IstB_IS21"/>
    <property type="match status" value="1"/>
</dbReference>